<organism evidence="2 3">
    <name type="scientific">Phytopseudomonas dryadis</name>
    <dbReference type="NCBI Taxonomy" id="2487520"/>
    <lineage>
        <taxon>Bacteria</taxon>
        <taxon>Pseudomonadati</taxon>
        <taxon>Pseudomonadota</taxon>
        <taxon>Gammaproteobacteria</taxon>
        <taxon>Pseudomonadales</taxon>
        <taxon>Pseudomonadaceae</taxon>
        <taxon>Phytopseudomonas</taxon>
    </lineage>
</organism>
<reference evidence="2 3" key="1">
    <citation type="submission" date="2018-06" db="EMBL/GenBank/DDBJ databases">
        <title>Three novel Pseudomonas species isolated from symptomatic oak.</title>
        <authorList>
            <person name="Bueno-Gonzalez V."/>
            <person name="Brady C."/>
        </authorList>
    </citation>
    <scope>NUCLEOTIDE SEQUENCE [LARGE SCALE GENOMIC DNA]</scope>
    <source>
        <strain evidence="2 3">P6B</strain>
    </source>
</reference>
<name>A0A4Q9R2V8_9GAMM</name>
<dbReference type="Proteomes" id="UP000293172">
    <property type="component" value="Unassembled WGS sequence"/>
</dbReference>
<protein>
    <recommendedName>
        <fullName evidence="1">Tsi6 domain-containing protein</fullName>
    </recommendedName>
</protein>
<proteinExistence type="predicted"/>
<feature type="domain" description="Tsi6" evidence="1">
    <location>
        <begin position="2"/>
        <end position="82"/>
    </location>
</feature>
<dbReference type="EMBL" id="QJUL01000014">
    <property type="protein sequence ID" value="TBU92771.1"/>
    <property type="molecule type" value="Genomic_DNA"/>
</dbReference>
<gene>
    <name evidence="2" type="ORF">DNK44_11940</name>
</gene>
<sequence length="94" mass="10729">MTPIEYIDRALALTADRLSRYPGYEVLLFAQKQLQYMRSVLLDRSLDRSALHQLTLGSIAVKEFDETDPDLARALKDAYYVGVRVSRGLRVDLP</sequence>
<dbReference type="OrthoDB" id="6937479at2"/>
<comment type="caution">
    <text evidence="2">The sequence shown here is derived from an EMBL/GenBank/DDBJ whole genome shotgun (WGS) entry which is preliminary data.</text>
</comment>
<dbReference type="Pfam" id="PF18660">
    <property type="entry name" value="Tsi6"/>
    <property type="match status" value="1"/>
</dbReference>
<dbReference type="InterPro" id="IPR040818">
    <property type="entry name" value="Tsi6"/>
</dbReference>
<dbReference type="AlphaFoldDB" id="A0A4Q9R2V8"/>
<accession>A0A4Q9R2V8</accession>
<evidence type="ECO:0000259" key="1">
    <source>
        <dbReference type="Pfam" id="PF18660"/>
    </source>
</evidence>
<evidence type="ECO:0000313" key="2">
    <source>
        <dbReference type="EMBL" id="TBU92771.1"/>
    </source>
</evidence>
<dbReference type="RefSeq" id="WP_131198085.1">
    <property type="nucleotide sequence ID" value="NZ_QJUL01000014.1"/>
</dbReference>
<evidence type="ECO:0000313" key="3">
    <source>
        <dbReference type="Proteomes" id="UP000293172"/>
    </source>
</evidence>